<dbReference type="AlphaFoldDB" id="A0A9D1DTU6"/>
<evidence type="ECO:0000256" key="1">
    <source>
        <dbReference type="SAM" id="MobiDB-lite"/>
    </source>
</evidence>
<protein>
    <submittedName>
        <fullName evidence="2">Uncharacterized protein</fullName>
    </submittedName>
</protein>
<feature type="compositionally biased region" description="Low complexity" evidence="1">
    <location>
        <begin position="1"/>
        <end position="23"/>
    </location>
</feature>
<reference evidence="2" key="2">
    <citation type="journal article" date="2021" name="PeerJ">
        <title>Extensive microbial diversity within the chicken gut microbiome revealed by metagenomics and culture.</title>
        <authorList>
            <person name="Gilroy R."/>
            <person name="Ravi A."/>
            <person name="Getino M."/>
            <person name="Pursley I."/>
            <person name="Horton D.L."/>
            <person name="Alikhan N.F."/>
            <person name="Baker D."/>
            <person name="Gharbi K."/>
            <person name="Hall N."/>
            <person name="Watson M."/>
            <person name="Adriaenssens E.M."/>
            <person name="Foster-Nyarko E."/>
            <person name="Jarju S."/>
            <person name="Secka A."/>
            <person name="Antonio M."/>
            <person name="Oren A."/>
            <person name="Chaudhuri R.R."/>
            <person name="La Ragione R."/>
            <person name="Hildebrand F."/>
            <person name="Pallen M.J."/>
        </authorList>
    </citation>
    <scope>NUCLEOTIDE SEQUENCE</scope>
    <source>
        <strain evidence="2">CHK184-20233</strain>
    </source>
</reference>
<feature type="region of interest" description="Disordered" evidence="1">
    <location>
        <begin position="1"/>
        <end position="27"/>
    </location>
</feature>
<reference evidence="2" key="1">
    <citation type="submission" date="2020-10" db="EMBL/GenBank/DDBJ databases">
        <authorList>
            <person name="Gilroy R."/>
        </authorList>
    </citation>
    <scope>NUCLEOTIDE SEQUENCE</scope>
    <source>
        <strain evidence="2">CHK184-20233</strain>
    </source>
</reference>
<sequence>MNQGMPMWPMNPNMNPNMGGWQNSNNMNQRLNSLENQVNRLERQMRRLENRVNRIESTMISPRNYDSQSTGYGNSNDKYMM</sequence>
<evidence type="ECO:0000313" key="2">
    <source>
        <dbReference type="EMBL" id="HIR58848.1"/>
    </source>
</evidence>
<evidence type="ECO:0000313" key="3">
    <source>
        <dbReference type="Proteomes" id="UP000824232"/>
    </source>
</evidence>
<dbReference type="Gene3D" id="1.20.5.2280">
    <property type="match status" value="1"/>
</dbReference>
<gene>
    <name evidence="2" type="ORF">IAB38_02250</name>
</gene>
<dbReference type="EMBL" id="DVHC01000025">
    <property type="protein sequence ID" value="HIR58848.1"/>
    <property type="molecule type" value="Genomic_DNA"/>
</dbReference>
<organism evidence="2 3">
    <name type="scientific">Candidatus Onthousia excrementipullorum</name>
    <dbReference type="NCBI Taxonomy" id="2840884"/>
    <lineage>
        <taxon>Bacteria</taxon>
        <taxon>Bacillati</taxon>
        <taxon>Bacillota</taxon>
        <taxon>Bacilli</taxon>
        <taxon>Candidatus Onthousia</taxon>
    </lineage>
</organism>
<name>A0A9D1DTU6_9FIRM</name>
<feature type="compositionally biased region" description="Polar residues" evidence="1">
    <location>
        <begin position="55"/>
        <end position="81"/>
    </location>
</feature>
<accession>A0A9D1DTU6</accession>
<proteinExistence type="predicted"/>
<dbReference type="Proteomes" id="UP000824232">
    <property type="component" value="Unassembled WGS sequence"/>
</dbReference>
<feature type="region of interest" description="Disordered" evidence="1">
    <location>
        <begin position="53"/>
        <end position="81"/>
    </location>
</feature>
<comment type="caution">
    <text evidence="2">The sequence shown here is derived from an EMBL/GenBank/DDBJ whole genome shotgun (WGS) entry which is preliminary data.</text>
</comment>